<comment type="similarity">
    <text evidence="1">Belongs to the HIBADH-related family.</text>
</comment>
<dbReference type="InterPro" id="IPR013328">
    <property type="entry name" value="6PGD_dom2"/>
</dbReference>
<evidence type="ECO:0000313" key="8">
    <source>
        <dbReference type="Proteomes" id="UP001596972"/>
    </source>
</evidence>
<dbReference type="PIRSF" id="PIRSF000103">
    <property type="entry name" value="HIBADH"/>
    <property type="match status" value="1"/>
</dbReference>
<keyword evidence="8" id="KW-1185">Reference proteome</keyword>
<feature type="region of interest" description="Disordered" evidence="4">
    <location>
        <begin position="1"/>
        <end position="22"/>
    </location>
</feature>
<dbReference type="GO" id="GO:0016491">
    <property type="term" value="F:oxidoreductase activity"/>
    <property type="evidence" value="ECO:0007669"/>
    <property type="project" value="UniProtKB-KW"/>
</dbReference>
<sequence length="297" mass="29454">MSGPTATPPTGTPTGTPTASTSAAKARVGFVGLGGQGGPMARRIVEAGHPTTLWARRPGSLEPFADTAARTAASPAAMAADCDVACVCVVDDADVEQVVAGEDGILAGLPEGGVVVVHSTVHPDTCLRLADLAAARNVSVVDAPVSGGGHAAAEGRLLVMAGGEDAAVERCRPVFATYADPVVHLGPLGSGQLTKLLNNVLFTANLATAAGALALGRSLDVDPARLAEVIAHGSGASFALGRVAAAGGTLDPMAARAGALLRKDARLLAAVAEAAGVPPGPVLRAADDALDLMDHRR</sequence>
<keyword evidence="2 7" id="KW-0560">Oxidoreductase</keyword>
<dbReference type="InterPro" id="IPR015815">
    <property type="entry name" value="HIBADH-related"/>
</dbReference>
<gene>
    <name evidence="7" type="ORF">ACFQ11_16170</name>
</gene>
<evidence type="ECO:0000256" key="3">
    <source>
        <dbReference type="ARBA" id="ARBA00023027"/>
    </source>
</evidence>
<feature type="compositionally biased region" description="Low complexity" evidence="4">
    <location>
        <begin position="12"/>
        <end position="22"/>
    </location>
</feature>
<keyword evidence="3" id="KW-0520">NAD</keyword>
<dbReference type="PROSITE" id="PS00895">
    <property type="entry name" value="3_HYDROXYISOBUT_DH"/>
    <property type="match status" value="1"/>
</dbReference>
<dbReference type="EC" id="1.1.-.-" evidence="7"/>
<dbReference type="InterPro" id="IPR008927">
    <property type="entry name" value="6-PGluconate_DH-like_C_sf"/>
</dbReference>
<dbReference type="Gene3D" id="3.40.50.720">
    <property type="entry name" value="NAD(P)-binding Rossmann-like Domain"/>
    <property type="match status" value="1"/>
</dbReference>
<name>A0ABW3ER53_9ACTN</name>
<feature type="domain" description="6-phosphogluconate dehydrogenase NADP-binding" evidence="5">
    <location>
        <begin position="27"/>
        <end position="186"/>
    </location>
</feature>
<dbReference type="SUPFAM" id="SSF51735">
    <property type="entry name" value="NAD(P)-binding Rossmann-fold domains"/>
    <property type="match status" value="1"/>
</dbReference>
<dbReference type="PANTHER" id="PTHR43060:SF15">
    <property type="entry name" value="3-HYDROXYISOBUTYRATE DEHYDROGENASE-LIKE 1, MITOCHONDRIAL-RELATED"/>
    <property type="match status" value="1"/>
</dbReference>
<evidence type="ECO:0000256" key="4">
    <source>
        <dbReference type="SAM" id="MobiDB-lite"/>
    </source>
</evidence>
<dbReference type="EMBL" id="JBHTJA010000028">
    <property type="protein sequence ID" value="MFD0901937.1"/>
    <property type="molecule type" value="Genomic_DNA"/>
</dbReference>
<accession>A0ABW3ER53</accession>
<dbReference type="RefSeq" id="WP_378299221.1">
    <property type="nucleotide sequence ID" value="NZ_JBHTJA010000028.1"/>
</dbReference>
<dbReference type="SUPFAM" id="SSF48179">
    <property type="entry name" value="6-phosphogluconate dehydrogenase C-terminal domain-like"/>
    <property type="match status" value="1"/>
</dbReference>
<dbReference type="InterPro" id="IPR002204">
    <property type="entry name" value="3-OH-isobutyrate_DH-rel_CS"/>
</dbReference>
<feature type="compositionally biased region" description="Pro residues" evidence="4">
    <location>
        <begin position="1"/>
        <end position="11"/>
    </location>
</feature>
<dbReference type="InterPro" id="IPR006115">
    <property type="entry name" value="6PGDH_NADP-bd"/>
</dbReference>
<evidence type="ECO:0000256" key="2">
    <source>
        <dbReference type="ARBA" id="ARBA00023002"/>
    </source>
</evidence>
<comment type="caution">
    <text evidence="7">The sequence shown here is derived from an EMBL/GenBank/DDBJ whole genome shotgun (WGS) entry which is preliminary data.</text>
</comment>
<proteinExistence type="inferred from homology"/>
<dbReference type="Gene3D" id="1.10.1040.10">
    <property type="entry name" value="N-(1-d-carboxylethyl)-l-norvaline Dehydrogenase, domain 2"/>
    <property type="match status" value="1"/>
</dbReference>
<organism evidence="7 8">
    <name type="scientific">Actinomadura sediminis</name>
    <dbReference type="NCBI Taxonomy" id="1038904"/>
    <lineage>
        <taxon>Bacteria</taxon>
        <taxon>Bacillati</taxon>
        <taxon>Actinomycetota</taxon>
        <taxon>Actinomycetes</taxon>
        <taxon>Streptosporangiales</taxon>
        <taxon>Thermomonosporaceae</taxon>
        <taxon>Actinomadura</taxon>
    </lineage>
</organism>
<dbReference type="Pfam" id="PF14833">
    <property type="entry name" value="NAD_binding_11"/>
    <property type="match status" value="1"/>
</dbReference>
<evidence type="ECO:0000259" key="6">
    <source>
        <dbReference type="Pfam" id="PF14833"/>
    </source>
</evidence>
<evidence type="ECO:0000259" key="5">
    <source>
        <dbReference type="Pfam" id="PF03446"/>
    </source>
</evidence>
<dbReference type="Pfam" id="PF03446">
    <property type="entry name" value="NAD_binding_2"/>
    <property type="match status" value="1"/>
</dbReference>
<protein>
    <submittedName>
        <fullName evidence="7">NAD(P)-dependent oxidoreductase</fullName>
        <ecNumber evidence="7">1.1.-.-</ecNumber>
    </submittedName>
</protein>
<dbReference type="PANTHER" id="PTHR43060">
    <property type="entry name" value="3-HYDROXYISOBUTYRATE DEHYDROGENASE-LIKE 1, MITOCHONDRIAL-RELATED"/>
    <property type="match status" value="1"/>
</dbReference>
<dbReference type="Proteomes" id="UP001596972">
    <property type="component" value="Unassembled WGS sequence"/>
</dbReference>
<evidence type="ECO:0000256" key="1">
    <source>
        <dbReference type="ARBA" id="ARBA00009080"/>
    </source>
</evidence>
<evidence type="ECO:0000313" key="7">
    <source>
        <dbReference type="EMBL" id="MFD0901937.1"/>
    </source>
</evidence>
<reference evidence="8" key="1">
    <citation type="journal article" date="2019" name="Int. J. Syst. Evol. Microbiol.">
        <title>The Global Catalogue of Microorganisms (GCM) 10K type strain sequencing project: providing services to taxonomists for standard genome sequencing and annotation.</title>
        <authorList>
            <consortium name="The Broad Institute Genomics Platform"/>
            <consortium name="The Broad Institute Genome Sequencing Center for Infectious Disease"/>
            <person name="Wu L."/>
            <person name="Ma J."/>
        </authorList>
    </citation>
    <scope>NUCLEOTIDE SEQUENCE [LARGE SCALE GENOMIC DNA]</scope>
    <source>
        <strain evidence="8">JCM 31202</strain>
    </source>
</reference>
<dbReference type="InterPro" id="IPR029154">
    <property type="entry name" value="HIBADH-like_NADP-bd"/>
</dbReference>
<dbReference type="InterPro" id="IPR036291">
    <property type="entry name" value="NAD(P)-bd_dom_sf"/>
</dbReference>
<feature type="domain" description="3-hydroxyisobutyrate dehydrogenase-like NAD-binding" evidence="6">
    <location>
        <begin position="189"/>
        <end position="286"/>
    </location>
</feature>